<dbReference type="GO" id="GO:0006281">
    <property type="term" value="P:DNA repair"/>
    <property type="evidence" value="ECO:0007669"/>
    <property type="project" value="InterPro"/>
</dbReference>
<evidence type="ECO:0000313" key="3">
    <source>
        <dbReference type="EMBL" id="AFH49204.1"/>
    </source>
</evidence>
<dbReference type="NCBIfam" id="TIGR00589">
    <property type="entry name" value="ogt"/>
    <property type="match status" value="1"/>
</dbReference>
<dbReference type="SUPFAM" id="SSF46767">
    <property type="entry name" value="Methylated DNA-protein cysteine methyltransferase, C-terminal domain"/>
    <property type="match status" value="1"/>
</dbReference>
<dbReference type="Pfam" id="PF01035">
    <property type="entry name" value="DNA_binding_1"/>
    <property type="match status" value="1"/>
</dbReference>
<dbReference type="CDD" id="cd06445">
    <property type="entry name" value="ATase"/>
    <property type="match status" value="1"/>
</dbReference>
<evidence type="ECO:0000256" key="1">
    <source>
        <dbReference type="ARBA" id="ARBA00022763"/>
    </source>
</evidence>
<keyword evidence="4" id="KW-1185">Reference proteome</keyword>
<name>I0AJP7_IGNAJ</name>
<organism evidence="3 4">
    <name type="scientific">Ignavibacterium album (strain DSM 19864 / JCM 16511 / NBRC 101810 / Mat9-16)</name>
    <dbReference type="NCBI Taxonomy" id="945713"/>
    <lineage>
        <taxon>Bacteria</taxon>
        <taxon>Pseudomonadati</taxon>
        <taxon>Ignavibacteriota</taxon>
        <taxon>Ignavibacteria</taxon>
        <taxon>Ignavibacteriales</taxon>
        <taxon>Ignavibacteriaceae</taxon>
        <taxon>Ignavibacterium</taxon>
    </lineage>
</organism>
<dbReference type="KEGG" id="ial:IALB_1496"/>
<gene>
    <name evidence="3" type="primary">ybaZ</name>
    <name evidence="3" type="ordered locus">IALB_1496</name>
</gene>
<dbReference type="Gene3D" id="1.10.10.10">
    <property type="entry name" value="Winged helix-like DNA-binding domain superfamily/Winged helix DNA-binding domain"/>
    <property type="match status" value="1"/>
</dbReference>
<keyword evidence="3" id="KW-0489">Methyltransferase</keyword>
<keyword evidence="3" id="KW-0808">Transferase</keyword>
<sequence>MRRKKDFFQKVYEITKRIPRGKVTTYGNIAEACGIRSAARTVGWALNGCGADVPAHRVVNRFGALTGKIHFGDPNLMEELLRSEGVTFDEKGCVRLDKHLWKPKMRKTSRKRRSY</sequence>
<feature type="domain" description="Methylated-DNA-[protein]-cysteine S-methyltransferase DNA binding" evidence="2">
    <location>
        <begin position="6"/>
        <end position="86"/>
    </location>
</feature>
<evidence type="ECO:0000259" key="2">
    <source>
        <dbReference type="Pfam" id="PF01035"/>
    </source>
</evidence>
<dbReference type="eggNOG" id="COG3695">
    <property type="taxonomic scope" value="Bacteria"/>
</dbReference>
<dbReference type="OrthoDB" id="9132167at2"/>
<dbReference type="PANTHER" id="PTHR42942:SF1">
    <property type="entry name" value="ALKYLTRANSFERASE-LIKE PROTEIN 1"/>
    <property type="match status" value="1"/>
</dbReference>
<dbReference type="PATRIC" id="fig|945713.3.peg.1496"/>
<dbReference type="AlphaFoldDB" id="I0AJP7"/>
<dbReference type="InterPro" id="IPR036388">
    <property type="entry name" value="WH-like_DNA-bd_sf"/>
</dbReference>
<keyword evidence="1" id="KW-0227">DNA damage</keyword>
<dbReference type="InterPro" id="IPR036217">
    <property type="entry name" value="MethylDNA_cys_MeTrfase_DNAb"/>
</dbReference>
<dbReference type="PANTHER" id="PTHR42942">
    <property type="entry name" value="6-O-METHYLGUANINE DNA METHYLTRANSFERASE"/>
    <property type="match status" value="1"/>
</dbReference>
<protein>
    <submittedName>
        <fullName evidence="3">Putative methylated DNA-protein cysteine methyltransferase</fullName>
    </submittedName>
</protein>
<reference evidence="3 4" key="1">
    <citation type="journal article" date="2012" name="Front. Microbiol.">
        <title>Complete genome of Ignavibacterium album, a metabolically versatile, flagellated, facultative anaerobe from the phylum Chlorobi.</title>
        <authorList>
            <person name="Liu Z."/>
            <person name="Frigaard N.-U."/>
            <person name="Vogl K."/>
            <person name="Iino T."/>
            <person name="Ohkuma M."/>
            <person name="Overmann J."/>
            <person name="Bryant D.A."/>
        </authorList>
    </citation>
    <scope>NUCLEOTIDE SEQUENCE [LARGE SCALE GENOMIC DNA]</scope>
    <source>
        <strain evidence="4">DSM 19864 / JCM 16511 / NBRC 101810 / Mat9-16</strain>
    </source>
</reference>
<dbReference type="Proteomes" id="UP000007394">
    <property type="component" value="Chromosome"/>
</dbReference>
<evidence type="ECO:0000313" key="4">
    <source>
        <dbReference type="Proteomes" id="UP000007394"/>
    </source>
</evidence>
<dbReference type="InterPro" id="IPR052520">
    <property type="entry name" value="ATL_DNA_repair"/>
</dbReference>
<proteinExistence type="predicted"/>
<dbReference type="EMBL" id="CP003418">
    <property type="protein sequence ID" value="AFH49204.1"/>
    <property type="molecule type" value="Genomic_DNA"/>
</dbReference>
<dbReference type="HOGENOM" id="CLU_000445_52_5_10"/>
<dbReference type="RefSeq" id="WP_014560357.1">
    <property type="nucleotide sequence ID" value="NC_017464.1"/>
</dbReference>
<dbReference type="GO" id="GO:0032259">
    <property type="term" value="P:methylation"/>
    <property type="evidence" value="ECO:0007669"/>
    <property type="project" value="UniProtKB-KW"/>
</dbReference>
<accession>I0AJP7</accession>
<dbReference type="InterPro" id="IPR014048">
    <property type="entry name" value="MethylDNA_cys_MeTrfase_DNA-bd"/>
</dbReference>
<dbReference type="GO" id="GO:0008168">
    <property type="term" value="F:methyltransferase activity"/>
    <property type="evidence" value="ECO:0007669"/>
    <property type="project" value="UniProtKB-KW"/>
</dbReference>